<feature type="domain" description="Methyltransferase type 11" evidence="1">
    <location>
        <begin position="81"/>
        <end position="172"/>
    </location>
</feature>
<accession>A0A502EXQ1</accession>
<dbReference type="SUPFAM" id="SSF53335">
    <property type="entry name" value="S-adenosyl-L-methionine-dependent methyltransferases"/>
    <property type="match status" value="1"/>
</dbReference>
<gene>
    <name evidence="2" type="ORF">EAH89_28450</name>
</gene>
<evidence type="ECO:0000313" key="3">
    <source>
        <dbReference type="Proteomes" id="UP000317078"/>
    </source>
</evidence>
<keyword evidence="3" id="KW-1185">Reference proteome</keyword>
<dbReference type="GO" id="GO:0032259">
    <property type="term" value="P:methylation"/>
    <property type="evidence" value="ECO:0007669"/>
    <property type="project" value="UniProtKB-KW"/>
</dbReference>
<evidence type="ECO:0000259" key="1">
    <source>
        <dbReference type="Pfam" id="PF08241"/>
    </source>
</evidence>
<dbReference type="InterPro" id="IPR029063">
    <property type="entry name" value="SAM-dependent_MTases_sf"/>
</dbReference>
<organism evidence="2 3">
    <name type="scientific">Muricoccus nepalensis</name>
    <dbReference type="NCBI Taxonomy" id="1854500"/>
    <lineage>
        <taxon>Bacteria</taxon>
        <taxon>Pseudomonadati</taxon>
        <taxon>Pseudomonadota</taxon>
        <taxon>Alphaproteobacteria</taxon>
        <taxon>Acetobacterales</taxon>
        <taxon>Roseomonadaceae</taxon>
        <taxon>Muricoccus</taxon>
    </lineage>
</organism>
<dbReference type="Gene3D" id="3.40.50.150">
    <property type="entry name" value="Vaccinia Virus protein VP39"/>
    <property type="match status" value="1"/>
</dbReference>
<sequence length="308" mass="32270">MAPARAQERSCLSPAHGACEPRKQAVEGSRMALDVRAFTAFERAAHDRIATAYAKHFAPLTALALKPLLDVAQITEGRQVLDVATGPGVAAAAAQARGAAVTGVDVAPGMVALAQRAYPKVEFKVAEVVALPFPDSAFDAVLCNFGLGHFPAPEVALAECVRVLAPGGVLAFSWWDQPVRQRVQGLFREAIAELGLPPPPEVPQGHDTMRFSDPEAFAGLLRGAALEGVQVVAHRTTYSMPNVEALWQAGMGGMAVTAAAIAAQDAATQSQAREVIARRAEAHRGPQGLEIPIAYFIGAGQKPSTSTS</sequence>
<dbReference type="Pfam" id="PF08241">
    <property type="entry name" value="Methyltransf_11"/>
    <property type="match status" value="1"/>
</dbReference>
<proteinExistence type="predicted"/>
<dbReference type="InterPro" id="IPR050508">
    <property type="entry name" value="Methyltransf_Superfamily"/>
</dbReference>
<dbReference type="OrthoDB" id="9787738at2"/>
<evidence type="ECO:0000313" key="2">
    <source>
        <dbReference type="EMBL" id="TPG41892.1"/>
    </source>
</evidence>
<name>A0A502EXQ1_9PROT</name>
<protein>
    <submittedName>
        <fullName evidence="2">Class I SAM-dependent methyltransferase</fullName>
    </submittedName>
</protein>
<dbReference type="Proteomes" id="UP000317078">
    <property type="component" value="Unassembled WGS sequence"/>
</dbReference>
<dbReference type="PANTHER" id="PTHR42912">
    <property type="entry name" value="METHYLTRANSFERASE"/>
    <property type="match status" value="1"/>
</dbReference>
<dbReference type="EMBL" id="RCZP01000063">
    <property type="protein sequence ID" value="TPG41892.1"/>
    <property type="molecule type" value="Genomic_DNA"/>
</dbReference>
<dbReference type="GO" id="GO:0008757">
    <property type="term" value="F:S-adenosylmethionine-dependent methyltransferase activity"/>
    <property type="evidence" value="ECO:0007669"/>
    <property type="project" value="InterPro"/>
</dbReference>
<dbReference type="InterPro" id="IPR013216">
    <property type="entry name" value="Methyltransf_11"/>
</dbReference>
<dbReference type="CDD" id="cd02440">
    <property type="entry name" value="AdoMet_MTases"/>
    <property type="match status" value="1"/>
</dbReference>
<reference evidence="2 3" key="1">
    <citation type="journal article" date="2019" name="Environ. Microbiol.">
        <title>Species interactions and distinct microbial communities in high Arctic permafrost affected cryosols are associated with the CH4 and CO2 gas fluxes.</title>
        <authorList>
            <person name="Altshuler I."/>
            <person name="Hamel J."/>
            <person name="Turney S."/>
            <person name="Magnuson E."/>
            <person name="Levesque R."/>
            <person name="Greer C."/>
            <person name="Whyte L.G."/>
        </authorList>
    </citation>
    <scope>NUCLEOTIDE SEQUENCE [LARGE SCALE GENOMIC DNA]</scope>
    <source>
        <strain evidence="2 3">S9.3B</strain>
    </source>
</reference>
<keyword evidence="2" id="KW-0489">Methyltransferase</keyword>
<keyword evidence="2" id="KW-0808">Transferase</keyword>
<comment type="caution">
    <text evidence="2">The sequence shown here is derived from an EMBL/GenBank/DDBJ whole genome shotgun (WGS) entry which is preliminary data.</text>
</comment>
<dbReference type="AlphaFoldDB" id="A0A502EXQ1"/>